<dbReference type="GO" id="GO:0016798">
    <property type="term" value="F:hydrolase activity, acting on glycosyl bonds"/>
    <property type="evidence" value="ECO:0007669"/>
    <property type="project" value="UniProtKB-KW"/>
</dbReference>
<accession>A0A517T4X7</accession>
<name>A0A517T4X7_9PLAN</name>
<dbReference type="GO" id="GO:0045493">
    <property type="term" value="P:xylan catabolic process"/>
    <property type="evidence" value="ECO:0007669"/>
    <property type="project" value="UniProtKB-KW"/>
</dbReference>
<gene>
    <name evidence="2" type="ORF">V22_06530</name>
</gene>
<protein>
    <submittedName>
        <fullName evidence="2">Endo-1,4-beta-xylanase/feruloyl esterase</fullName>
    </submittedName>
</protein>
<evidence type="ECO:0000313" key="3">
    <source>
        <dbReference type="Proteomes" id="UP000319976"/>
    </source>
</evidence>
<proteinExistence type="predicted"/>
<evidence type="ECO:0000256" key="1">
    <source>
        <dbReference type="SAM" id="SignalP"/>
    </source>
</evidence>
<dbReference type="Pfam" id="PF00756">
    <property type="entry name" value="Esterase"/>
    <property type="match status" value="1"/>
</dbReference>
<keyword evidence="3" id="KW-1185">Reference proteome</keyword>
<keyword evidence="2" id="KW-0378">Hydrolase</keyword>
<reference evidence="2 3" key="1">
    <citation type="submission" date="2019-02" db="EMBL/GenBank/DDBJ databases">
        <title>Deep-cultivation of Planctomycetes and their phenomic and genomic characterization uncovers novel biology.</title>
        <authorList>
            <person name="Wiegand S."/>
            <person name="Jogler M."/>
            <person name="Boedeker C."/>
            <person name="Pinto D."/>
            <person name="Vollmers J."/>
            <person name="Rivas-Marin E."/>
            <person name="Kohn T."/>
            <person name="Peeters S.H."/>
            <person name="Heuer A."/>
            <person name="Rast P."/>
            <person name="Oberbeckmann S."/>
            <person name="Bunk B."/>
            <person name="Jeske O."/>
            <person name="Meyerdierks A."/>
            <person name="Storesund J.E."/>
            <person name="Kallscheuer N."/>
            <person name="Luecker S."/>
            <person name="Lage O.M."/>
            <person name="Pohl T."/>
            <person name="Merkel B.J."/>
            <person name="Hornburger P."/>
            <person name="Mueller R.-W."/>
            <person name="Bruemmer F."/>
            <person name="Labrenz M."/>
            <person name="Spormann A.M."/>
            <person name="Op den Camp H."/>
            <person name="Overmann J."/>
            <person name="Amann R."/>
            <person name="Jetten M.S.M."/>
            <person name="Mascher T."/>
            <person name="Medema M.H."/>
            <person name="Devos D.P."/>
            <person name="Kaster A.-K."/>
            <person name="Ovreas L."/>
            <person name="Rohde M."/>
            <person name="Galperin M.Y."/>
            <person name="Jogler C."/>
        </authorList>
    </citation>
    <scope>NUCLEOTIDE SEQUENCE [LARGE SCALE GENOMIC DNA]</scope>
    <source>
        <strain evidence="2 3">V22</strain>
    </source>
</reference>
<keyword evidence="2" id="KW-0119">Carbohydrate metabolism</keyword>
<sequence precursor="true">MVLGRFVFCVGLMVLVASGVLAEEAGQKQQPLFPQFRWVNELPKQRLKQLAEGTTHATFQSPSMGIDVGYWIYLPPGYDAEENKDRRYPVVYHLHGGRPGNEGVSAWISQFVDDAIRGDLLQPTIYVFPNGGPISWYNFPQREHGMGEDVFIQETIPHIDATYRTIAKREGRALQGFSQGGRGTTRIMFRHPELFGSVAPGGSGYATEKKIQENDGRESGRLQFGKGYNAWDLAAEYAKRENAPPLKPLIWVGTKGFNYENNLQYMKYLEELGIPFEKLIVPGVPHHTRKMYEKSGDKLMKFHVDNFRRMLSQDQ</sequence>
<organism evidence="2 3">
    <name type="scientific">Calycomorphotria hydatis</name>
    <dbReference type="NCBI Taxonomy" id="2528027"/>
    <lineage>
        <taxon>Bacteria</taxon>
        <taxon>Pseudomonadati</taxon>
        <taxon>Planctomycetota</taxon>
        <taxon>Planctomycetia</taxon>
        <taxon>Planctomycetales</taxon>
        <taxon>Planctomycetaceae</taxon>
        <taxon>Calycomorphotria</taxon>
    </lineage>
</organism>
<dbReference type="InterPro" id="IPR000801">
    <property type="entry name" value="Esterase-like"/>
</dbReference>
<dbReference type="Gene3D" id="3.40.50.1820">
    <property type="entry name" value="alpha/beta hydrolase"/>
    <property type="match status" value="1"/>
</dbReference>
<keyword evidence="2" id="KW-0624">Polysaccharide degradation</keyword>
<keyword evidence="2" id="KW-0326">Glycosidase</keyword>
<keyword evidence="1" id="KW-0732">Signal</keyword>
<feature type="chain" id="PRO_5022015065" evidence="1">
    <location>
        <begin position="23"/>
        <end position="315"/>
    </location>
</feature>
<dbReference type="KEGG" id="chya:V22_06530"/>
<dbReference type="PANTHER" id="PTHR48098:SF1">
    <property type="entry name" value="DIACYLGLYCEROL ACYLTRANSFERASE_MYCOLYLTRANSFERASE AG85A"/>
    <property type="match status" value="1"/>
</dbReference>
<dbReference type="Proteomes" id="UP000319976">
    <property type="component" value="Chromosome"/>
</dbReference>
<dbReference type="PANTHER" id="PTHR48098">
    <property type="entry name" value="ENTEROCHELIN ESTERASE-RELATED"/>
    <property type="match status" value="1"/>
</dbReference>
<dbReference type="InterPro" id="IPR029058">
    <property type="entry name" value="AB_hydrolase_fold"/>
</dbReference>
<dbReference type="EMBL" id="CP036316">
    <property type="protein sequence ID" value="QDT63432.1"/>
    <property type="molecule type" value="Genomic_DNA"/>
</dbReference>
<dbReference type="InterPro" id="IPR050583">
    <property type="entry name" value="Mycobacterial_A85_antigen"/>
</dbReference>
<keyword evidence="2" id="KW-0858">Xylan degradation</keyword>
<dbReference type="AlphaFoldDB" id="A0A517T4X7"/>
<dbReference type="OrthoDB" id="9777383at2"/>
<dbReference type="GO" id="GO:0016747">
    <property type="term" value="F:acyltransferase activity, transferring groups other than amino-acyl groups"/>
    <property type="evidence" value="ECO:0007669"/>
    <property type="project" value="TreeGrafter"/>
</dbReference>
<feature type="signal peptide" evidence="1">
    <location>
        <begin position="1"/>
        <end position="22"/>
    </location>
</feature>
<dbReference type="SUPFAM" id="SSF53474">
    <property type="entry name" value="alpha/beta-Hydrolases"/>
    <property type="match status" value="1"/>
</dbReference>
<evidence type="ECO:0000313" key="2">
    <source>
        <dbReference type="EMBL" id="QDT63432.1"/>
    </source>
</evidence>